<accession>A0A9N7UJ62</accession>
<keyword evidence="3" id="KW-1185">Reference proteome</keyword>
<evidence type="ECO:0000313" key="3">
    <source>
        <dbReference type="Proteomes" id="UP001153269"/>
    </source>
</evidence>
<reference evidence="2" key="1">
    <citation type="submission" date="2020-03" db="EMBL/GenBank/DDBJ databases">
        <authorList>
            <person name="Weist P."/>
        </authorList>
    </citation>
    <scope>NUCLEOTIDE SEQUENCE</scope>
</reference>
<feature type="compositionally biased region" description="Basic and acidic residues" evidence="1">
    <location>
        <begin position="150"/>
        <end position="169"/>
    </location>
</feature>
<feature type="region of interest" description="Disordered" evidence="1">
    <location>
        <begin position="1"/>
        <end position="36"/>
    </location>
</feature>
<evidence type="ECO:0000256" key="1">
    <source>
        <dbReference type="SAM" id="MobiDB-lite"/>
    </source>
</evidence>
<name>A0A9N7UJ62_PLEPL</name>
<protein>
    <submittedName>
        <fullName evidence="2">Uncharacterized protein</fullName>
    </submittedName>
</protein>
<dbReference type="Proteomes" id="UP001153269">
    <property type="component" value="Unassembled WGS sequence"/>
</dbReference>
<sequence length="169" mass="18657">MWATHNVVPSLTPRSSSHREKKHRSSGVAPCSSKSSFSYGHCLCTRTRSQHKLINVSHACDPCRAQPILIFLVRPPEGRCPLIWSAVGRGVRATDDSAPVSGRVRLISHHLHMLPIKTRRVGTGLAESTHLVTLSTSVDKNLKHMQRGAGGEDRQQGEESKEEQQPCLQ</sequence>
<organism evidence="2 3">
    <name type="scientific">Pleuronectes platessa</name>
    <name type="common">European plaice</name>
    <dbReference type="NCBI Taxonomy" id="8262"/>
    <lineage>
        <taxon>Eukaryota</taxon>
        <taxon>Metazoa</taxon>
        <taxon>Chordata</taxon>
        <taxon>Craniata</taxon>
        <taxon>Vertebrata</taxon>
        <taxon>Euteleostomi</taxon>
        <taxon>Actinopterygii</taxon>
        <taxon>Neopterygii</taxon>
        <taxon>Teleostei</taxon>
        <taxon>Neoteleostei</taxon>
        <taxon>Acanthomorphata</taxon>
        <taxon>Carangaria</taxon>
        <taxon>Pleuronectiformes</taxon>
        <taxon>Pleuronectoidei</taxon>
        <taxon>Pleuronectidae</taxon>
        <taxon>Pleuronectes</taxon>
    </lineage>
</organism>
<feature type="region of interest" description="Disordered" evidence="1">
    <location>
        <begin position="138"/>
        <end position="169"/>
    </location>
</feature>
<evidence type="ECO:0000313" key="2">
    <source>
        <dbReference type="EMBL" id="CAB1431126.1"/>
    </source>
</evidence>
<proteinExistence type="predicted"/>
<comment type="caution">
    <text evidence="2">The sequence shown here is derived from an EMBL/GenBank/DDBJ whole genome shotgun (WGS) entry which is preliminary data.</text>
</comment>
<dbReference type="EMBL" id="CADEAL010001310">
    <property type="protein sequence ID" value="CAB1431126.1"/>
    <property type="molecule type" value="Genomic_DNA"/>
</dbReference>
<gene>
    <name evidence="2" type="ORF">PLEPLA_LOCUS19125</name>
</gene>
<dbReference type="AlphaFoldDB" id="A0A9N7UJ62"/>